<name>A0ABS0Q2U8_9BACT</name>
<comment type="caution">
    <text evidence="1">The sequence shown here is derived from an EMBL/GenBank/DDBJ whole genome shotgun (WGS) entry which is preliminary data.</text>
</comment>
<dbReference type="EMBL" id="JAEDAE010000001">
    <property type="protein sequence ID" value="MBH8556996.1"/>
    <property type="molecule type" value="Genomic_DNA"/>
</dbReference>
<dbReference type="Proteomes" id="UP000625631">
    <property type="component" value="Unassembled WGS sequence"/>
</dbReference>
<reference evidence="1 2" key="1">
    <citation type="submission" date="2020-12" db="EMBL/GenBank/DDBJ databases">
        <title>Hymenobacter sp.</title>
        <authorList>
            <person name="Kim M.K."/>
        </authorList>
    </citation>
    <scope>NUCLEOTIDE SEQUENCE [LARGE SCALE GENOMIC DNA]</scope>
    <source>
        <strain evidence="1 2">BT442</strain>
    </source>
</reference>
<dbReference type="RefSeq" id="WP_198074287.1">
    <property type="nucleotide sequence ID" value="NZ_JAEDAE010000001.1"/>
</dbReference>
<sequence>MPPRLKWLRNHRYPGRIRATYIREVQGPAIVGPISEKLKTQDVLMLLVADYATAAAHAVGLGLVG</sequence>
<proteinExistence type="predicted"/>
<evidence type="ECO:0000313" key="1">
    <source>
        <dbReference type="EMBL" id="MBH8556996.1"/>
    </source>
</evidence>
<organism evidence="1 2">
    <name type="scientific">Hymenobacter negativus</name>
    <dbReference type="NCBI Taxonomy" id="2795026"/>
    <lineage>
        <taxon>Bacteria</taxon>
        <taxon>Pseudomonadati</taxon>
        <taxon>Bacteroidota</taxon>
        <taxon>Cytophagia</taxon>
        <taxon>Cytophagales</taxon>
        <taxon>Hymenobacteraceae</taxon>
        <taxon>Hymenobacter</taxon>
    </lineage>
</organism>
<gene>
    <name evidence="1" type="ORF">I7X13_02985</name>
</gene>
<accession>A0ABS0Q2U8</accession>
<evidence type="ECO:0000313" key="2">
    <source>
        <dbReference type="Proteomes" id="UP000625631"/>
    </source>
</evidence>
<keyword evidence="2" id="KW-1185">Reference proteome</keyword>
<protein>
    <submittedName>
        <fullName evidence="1">Uncharacterized protein</fullName>
    </submittedName>
</protein>